<gene>
    <name evidence="2 3" type="primary">Chst10</name>
</gene>
<proteinExistence type="predicted"/>
<dbReference type="HOGENOM" id="CLU_2637441_0_0_1"/>
<dbReference type="Proteomes" id="UP000000589">
    <property type="component" value="Chromosome 1"/>
</dbReference>
<evidence type="ECO:0000313" key="3">
    <source>
        <dbReference type="MGI" id="MGI:2138283"/>
    </source>
</evidence>
<protein>
    <submittedName>
        <fullName evidence="2">Carbohydrate sulfotransferase 10</fullName>
    </submittedName>
</protein>
<feature type="transmembrane region" description="Helical" evidence="1">
    <location>
        <begin position="6"/>
        <end position="29"/>
    </location>
</feature>
<reference evidence="2" key="4">
    <citation type="submission" date="2025-09" db="UniProtKB">
        <authorList>
            <consortium name="Ensembl"/>
        </authorList>
    </citation>
    <scope>IDENTIFICATION</scope>
    <source>
        <strain evidence="2">C57BL/6J</strain>
    </source>
</reference>
<reference evidence="2 4" key="1">
    <citation type="journal article" date="2009" name="PLoS Biol.">
        <title>Lineage-specific biology revealed by a finished genome assembly of the mouse.</title>
        <authorList>
            <consortium name="Mouse Genome Sequencing Consortium"/>
            <person name="Church D.M."/>
            <person name="Goodstadt L."/>
            <person name="Hillier L.W."/>
            <person name="Zody M.C."/>
            <person name="Goldstein S."/>
            <person name="She X."/>
            <person name="Bult C.J."/>
            <person name="Agarwala R."/>
            <person name="Cherry J.L."/>
            <person name="DiCuccio M."/>
            <person name="Hlavina W."/>
            <person name="Kapustin Y."/>
            <person name="Meric P."/>
            <person name="Maglott D."/>
            <person name="Birtle Z."/>
            <person name="Marques A.C."/>
            <person name="Graves T."/>
            <person name="Zhou S."/>
            <person name="Teague B."/>
            <person name="Potamousis K."/>
            <person name="Churas C."/>
            <person name="Place M."/>
            <person name="Herschleb J."/>
            <person name="Runnheim R."/>
            <person name="Forrest D."/>
            <person name="Amos-Landgraf J."/>
            <person name="Schwartz D.C."/>
            <person name="Cheng Z."/>
            <person name="Lindblad-Toh K."/>
            <person name="Eichler E.E."/>
            <person name="Ponting C.P."/>
        </authorList>
    </citation>
    <scope>NUCLEOTIDE SEQUENCE [LARGE SCALE GENOMIC DNA]</scope>
    <source>
        <strain evidence="2 4">C57BL/6J</strain>
    </source>
</reference>
<dbReference type="AlphaFoldDB" id="A0A0A6YWB7"/>
<keyword evidence="4" id="KW-1185">Reference proteome</keyword>
<dbReference type="GeneTree" id="ENSGT00940000157128"/>
<dbReference type="AGR" id="MGI:2138283"/>
<dbReference type="MGI" id="MGI:2138283">
    <property type="gene designation" value="Chst10"/>
</dbReference>
<reference evidence="2 4" key="2">
    <citation type="journal article" date="2011" name="PLoS Biol.">
        <title>Modernizing reference genome assemblies.</title>
        <authorList>
            <person name="Church D.M."/>
            <person name="Schneider V.A."/>
            <person name="Graves T."/>
            <person name="Auger K."/>
            <person name="Cunningham F."/>
            <person name="Bouk N."/>
            <person name="Chen H.C."/>
            <person name="Agarwala R."/>
            <person name="McLaren W.M."/>
            <person name="Ritchie G.R."/>
            <person name="Albracht D."/>
            <person name="Kremitzki M."/>
            <person name="Rock S."/>
            <person name="Kotkiewicz H."/>
            <person name="Kremitzki C."/>
            <person name="Wollam A."/>
            <person name="Trani L."/>
            <person name="Fulton L."/>
            <person name="Fulton R."/>
            <person name="Matthews L."/>
            <person name="Whitehead S."/>
            <person name="Chow W."/>
            <person name="Torrance J."/>
            <person name="Dunn M."/>
            <person name="Harden G."/>
            <person name="Threadgold G."/>
            <person name="Wood J."/>
            <person name="Collins J."/>
            <person name="Heath P."/>
            <person name="Griffiths G."/>
            <person name="Pelan S."/>
            <person name="Grafham D."/>
            <person name="Eichler E.E."/>
            <person name="Weinstock G."/>
            <person name="Mardis E.R."/>
            <person name="Wilson R.K."/>
            <person name="Howe K."/>
            <person name="Flicek P."/>
            <person name="Hubbard T."/>
        </authorList>
    </citation>
    <scope>NUCLEOTIDE SEQUENCE [LARGE SCALE GENOMIC DNA]</scope>
    <source>
        <strain evidence="2 4">C57BL/6J</strain>
    </source>
</reference>
<dbReference type="Ensembl" id="ENSMUST00000194657.3">
    <property type="protein sequence ID" value="ENSMUSP00000141481.3"/>
    <property type="gene ID" value="ENSMUSG00000026080.15"/>
</dbReference>
<dbReference type="ExpressionAtlas" id="A0A0A6YWB7">
    <property type="expression patterns" value="baseline and differential"/>
</dbReference>
<dbReference type="Bgee" id="ENSMUSG00000026080">
    <property type="expression patterns" value="Expressed in cortical plate and 120 other cell types or tissues"/>
</dbReference>
<evidence type="ECO:0000313" key="2">
    <source>
        <dbReference type="Ensembl" id="ENSMUSP00000141481.3"/>
    </source>
</evidence>
<evidence type="ECO:0000313" key="4">
    <source>
        <dbReference type="Proteomes" id="UP000000589"/>
    </source>
</evidence>
<dbReference type="Antibodypedia" id="2360">
    <property type="antibodies" value="191 antibodies from 28 providers"/>
</dbReference>
<accession>A0A0A6YWB7</accession>
<evidence type="ECO:0000256" key="1">
    <source>
        <dbReference type="SAM" id="Phobius"/>
    </source>
</evidence>
<dbReference type="VEuPathDB" id="HostDB:ENSMUSG00000026080"/>
<keyword evidence="1" id="KW-0472">Membrane</keyword>
<organism evidence="2 4">
    <name type="scientific">Mus musculus</name>
    <name type="common">Mouse</name>
    <dbReference type="NCBI Taxonomy" id="10090"/>
    <lineage>
        <taxon>Eukaryota</taxon>
        <taxon>Metazoa</taxon>
        <taxon>Chordata</taxon>
        <taxon>Craniata</taxon>
        <taxon>Vertebrata</taxon>
        <taxon>Euteleostomi</taxon>
        <taxon>Mammalia</taxon>
        <taxon>Eutheria</taxon>
        <taxon>Euarchontoglires</taxon>
        <taxon>Glires</taxon>
        <taxon>Rodentia</taxon>
        <taxon>Myomorpha</taxon>
        <taxon>Muroidea</taxon>
        <taxon>Muridae</taxon>
        <taxon>Murinae</taxon>
        <taxon>Mus</taxon>
        <taxon>Mus</taxon>
    </lineage>
</organism>
<dbReference type="ProteomicsDB" id="374033"/>
<keyword evidence="1" id="KW-1133">Transmembrane helix</keyword>
<name>A0A0A6YWB7_MOUSE</name>
<reference evidence="2" key="3">
    <citation type="submission" date="2025-08" db="UniProtKB">
        <authorList>
            <consortium name="Ensembl"/>
        </authorList>
    </citation>
    <scope>IDENTIFICATION</scope>
    <source>
        <strain evidence="2">C57BL/6J</strain>
    </source>
</reference>
<keyword evidence="1" id="KW-0812">Transmembrane</keyword>
<sequence>MHHQWLLLAACFWVIFMFMVASKFITLTFKDPDGAFKEYLPSGLWLRQCHCAGHGCDVA</sequence>